<dbReference type="KEGG" id="aprs:BI364_08305"/>
<organism evidence="3 4">
    <name type="scientific">Acidihalobacter yilgarnensis</name>
    <dbReference type="NCBI Taxonomy" id="2819280"/>
    <lineage>
        <taxon>Bacteria</taxon>
        <taxon>Pseudomonadati</taxon>
        <taxon>Pseudomonadota</taxon>
        <taxon>Gammaproteobacteria</taxon>
        <taxon>Chromatiales</taxon>
        <taxon>Ectothiorhodospiraceae</taxon>
        <taxon>Acidihalobacter</taxon>
    </lineage>
</organism>
<dbReference type="Pfam" id="PF03625">
    <property type="entry name" value="DUF302"/>
    <property type="match status" value="1"/>
</dbReference>
<feature type="chain" id="PRO_5009108303" description="DUF302 domain-containing protein" evidence="1">
    <location>
        <begin position="22"/>
        <end position="149"/>
    </location>
</feature>
<evidence type="ECO:0000313" key="3">
    <source>
        <dbReference type="EMBL" id="AOU97965.1"/>
    </source>
</evidence>
<keyword evidence="1" id="KW-0732">Signal</keyword>
<feature type="domain" description="DUF302" evidence="2">
    <location>
        <begin position="57"/>
        <end position="118"/>
    </location>
</feature>
<reference evidence="4" key="1">
    <citation type="submission" date="2016-09" db="EMBL/GenBank/DDBJ databases">
        <title>Acidihalobacter prosperus F5.</title>
        <authorList>
            <person name="Khaleque H.N."/>
            <person name="Ramsay J.P."/>
            <person name="Kaksonen A.H."/>
            <person name="Boxall N.J."/>
            <person name="Watkin E.L.J."/>
        </authorList>
    </citation>
    <scope>NUCLEOTIDE SEQUENCE [LARGE SCALE GENOMIC DNA]</scope>
    <source>
        <strain evidence="4">F5</strain>
    </source>
</reference>
<dbReference type="PANTHER" id="PTHR38342:SF2">
    <property type="entry name" value="INNER MEMBRANE OR EXPORTED"/>
    <property type="match status" value="1"/>
</dbReference>
<accession>A0A1D8INF5</accession>
<dbReference type="Proteomes" id="UP000095401">
    <property type="component" value="Chromosome"/>
</dbReference>
<dbReference type="EMBL" id="CP017415">
    <property type="protein sequence ID" value="AOU97965.1"/>
    <property type="molecule type" value="Genomic_DNA"/>
</dbReference>
<gene>
    <name evidence="3" type="ORF">BI364_08305</name>
</gene>
<dbReference type="AlphaFoldDB" id="A0A1D8INF5"/>
<sequence>MGLQLAAAGLLTALATSTAFASGTAFVSQASQHGFNATVSALKRSVASNGLMVMGKINQKQILSMTGLQLKGAESFLVGNPSAGKKLFAMDPAVGAVIPARIYVWVKGGTTYVGYFEPSQLMRSINPKLAMPGKMMDKKFAAIARNATQ</sequence>
<dbReference type="CDD" id="cd14797">
    <property type="entry name" value="DUF302"/>
    <property type="match status" value="1"/>
</dbReference>
<feature type="signal peptide" evidence="1">
    <location>
        <begin position="1"/>
        <end position="21"/>
    </location>
</feature>
<dbReference type="InterPro" id="IPR005180">
    <property type="entry name" value="DUF302"/>
</dbReference>
<evidence type="ECO:0000313" key="4">
    <source>
        <dbReference type="Proteomes" id="UP000095401"/>
    </source>
</evidence>
<dbReference type="InterPro" id="IPR035923">
    <property type="entry name" value="TT1751-like_sf"/>
</dbReference>
<dbReference type="SUPFAM" id="SSF103247">
    <property type="entry name" value="TT1751-like"/>
    <property type="match status" value="1"/>
</dbReference>
<dbReference type="RefSeq" id="WP_070078341.1">
    <property type="nucleotide sequence ID" value="NZ_CP017415.1"/>
</dbReference>
<evidence type="ECO:0000259" key="2">
    <source>
        <dbReference type="Pfam" id="PF03625"/>
    </source>
</evidence>
<protein>
    <recommendedName>
        <fullName evidence="2">DUF302 domain-containing protein</fullName>
    </recommendedName>
</protein>
<evidence type="ECO:0000256" key="1">
    <source>
        <dbReference type="SAM" id="SignalP"/>
    </source>
</evidence>
<keyword evidence="4" id="KW-1185">Reference proteome</keyword>
<name>A0A1D8INF5_9GAMM</name>
<dbReference type="Gene3D" id="3.30.310.70">
    <property type="entry name" value="TT1751-like domain"/>
    <property type="match status" value="1"/>
</dbReference>
<dbReference type="PANTHER" id="PTHR38342">
    <property type="entry name" value="SLR5037 PROTEIN"/>
    <property type="match status" value="1"/>
</dbReference>
<proteinExistence type="predicted"/>